<protein>
    <submittedName>
        <fullName evidence="1">Uncharacterized protein</fullName>
    </submittedName>
</protein>
<dbReference type="EMBL" id="CP042197">
    <property type="protein sequence ID" value="QDS75496.1"/>
    <property type="molecule type" value="Genomic_DNA"/>
</dbReference>
<gene>
    <name evidence="1" type="ORF">FKW77_004792</name>
</gene>
<accession>A0A517LIV9</accession>
<dbReference type="Proteomes" id="UP000316270">
    <property type="component" value="Chromosome 13"/>
</dbReference>
<sequence length="101" mass="11461">MSTATSDLIAANQYYEDQIIRNLYANDFNAIRIERICEFLTFAEGSGNTLKVVCIDWHEVALTAPLADFSIESINIALQILLEESARVLTRSMRKIFMSKL</sequence>
<evidence type="ECO:0000313" key="1">
    <source>
        <dbReference type="EMBL" id="QDS75496.1"/>
    </source>
</evidence>
<keyword evidence="2" id="KW-1185">Reference proteome</keyword>
<organism evidence="1 2">
    <name type="scientific">Venturia effusa</name>
    <dbReference type="NCBI Taxonomy" id="50376"/>
    <lineage>
        <taxon>Eukaryota</taxon>
        <taxon>Fungi</taxon>
        <taxon>Dikarya</taxon>
        <taxon>Ascomycota</taxon>
        <taxon>Pezizomycotina</taxon>
        <taxon>Dothideomycetes</taxon>
        <taxon>Pleosporomycetidae</taxon>
        <taxon>Venturiales</taxon>
        <taxon>Venturiaceae</taxon>
        <taxon>Venturia</taxon>
    </lineage>
</organism>
<dbReference type="AlphaFoldDB" id="A0A517LIV9"/>
<proteinExistence type="predicted"/>
<name>A0A517LIV9_9PEZI</name>
<evidence type="ECO:0000313" key="2">
    <source>
        <dbReference type="Proteomes" id="UP000316270"/>
    </source>
</evidence>
<reference evidence="1 2" key="1">
    <citation type="submission" date="2019-07" db="EMBL/GenBank/DDBJ databases">
        <title>Finished genome of Venturia effusa.</title>
        <authorList>
            <person name="Young C.A."/>
            <person name="Cox M.P."/>
            <person name="Ganley A.R.D."/>
            <person name="David W.J."/>
        </authorList>
    </citation>
    <scope>NUCLEOTIDE SEQUENCE [LARGE SCALE GENOMIC DNA]</scope>
    <source>
        <strain evidence="2">albino</strain>
    </source>
</reference>